<evidence type="ECO:0000313" key="1">
    <source>
        <dbReference type="WBParaSite" id="ASIM_0000942601-mRNA-1"/>
    </source>
</evidence>
<protein>
    <submittedName>
        <fullName evidence="1">Uncharacterized protein</fullName>
    </submittedName>
</protein>
<accession>A0A0M3JP33</accession>
<reference evidence="1" key="1">
    <citation type="submission" date="2017-02" db="UniProtKB">
        <authorList>
            <consortium name="WormBaseParasite"/>
        </authorList>
    </citation>
    <scope>IDENTIFICATION</scope>
</reference>
<sequence length="80" mass="8953">LPLRPILPRETNDVDLSIFKGSSNSNFSPRYVPAAEKRELQSTKLQGKRPFIDCAHDETVFKRPHNAETVVVEASGSVFL</sequence>
<dbReference type="AlphaFoldDB" id="A0A0M3JP33"/>
<dbReference type="WBParaSite" id="ASIM_0000942601-mRNA-1">
    <property type="protein sequence ID" value="ASIM_0000942601-mRNA-1"/>
    <property type="gene ID" value="ASIM_0000942601"/>
</dbReference>
<organism evidence="1">
    <name type="scientific">Anisakis simplex</name>
    <name type="common">Herring worm</name>
    <dbReference type="NCBI Taxonomy" id="6269"/>
    <lineage>
        <taxon>Eukaryota</taxon>
        <taxon>Metazoa</taxon>
        <taxon>Ecdysozoa</taxon>
        <taxon>Nematoda</taxon>
        <taxon>Chromadorea</taxon>
        <taxon>Rhabditida</taxon>
        <taxon>Spirurina</taxon>
        <taxon>Ascaridomorpha</taxon>
        <taxon>Ascaridoidea</taxon>
        <taxon>Anisakidae</taxon>
        <taxon>Anisakis</taxon>
        <taxon>Anisakis simplex complex</taxon>
    </lineage>
</organism>
<proteinExistence type="predicted"/>
<name>A0A0M3JP33_ANISI</name>